<organism evidence="4 5">
    <name type="scientific">Halomonas piscis</name>
    <dbReference type="NCBI Taxonomy" id="3031727"/>
    <lineage>
        <taxon>Bacteria</taxon>
        <taxon>Pseudomonadati</taxon>
        <taxon>Pseudomonadota</taxon>
        <taxon>Gammaproteobacteria</taxon>
        <taxon>Oceanospirillales</taxon>
        <taxon>Halomonadaceae</taxon>
        <taxon>Halomonas</taxon>
    </lineage>
</organism>
<evidence type="ECO:0000313" key="5">
    <source>
        <dbReference type="Proteomes" id="UP001301869"/>
    </source>
</evidence>
<feature type="domain" description="DUF7282" evidence="3">
    <location>
        <begin position="30"/>
        <end position="134"/>
    </location>
</feature>
<keyword evidence="5" id="KW-1185">Reference proteome</keyword>
<proteinExistence type="predicted"/>
<sequence>MTLRNVSLSMMLALGLAGTAGTAMAADGPSLEADAQSPGKEVTVSVTADEKGFVVIHDSNEEGKPVAPASIGHAAIDGQDEVTVEVDRELESGDKVFAMLHKDTGEEGKYEFGEGSTDVDPPMMADGEPVVIPVDVE</sequence>
<dbReference type="InterPro" id="IPR055706">
    <property type="entry name" value="Slg1/2_DUF7282"/>
</dbReference>
<dbReference type="RefSeq" id="WP_311885284.1">
    <property type="nucleotide sequence ID" value="NZ_CP119391.1"/>
</dbReference>
<evidence type="ECO:0000313" key="4">
    <source>
        <dbReference type="EMBL" id="WNK21265.1"/>
    </source>
</evidence>
<dbReference type="Pfam" id="PF23951">
    <property type="entry name" value="DUF7282"/>
    <property type="match status" value="1"/>
</dbReference>
<evidence type="ECO:0000256" key="1">
    <source>
        <dbReference type="SAM" id="MobiDB-lite"/>
    </source>
</evidence>
<accession>A0ABY9Z3P5</accession>
<feature type="signal peptide" evidence="2">
    <location>
        <begin position="1"/>
        <end position="25"/>
    </location>
</feature>
<dbReference type="EMBL" id="CP119391">
    <property type="protein sequence ID" value="WNK21265.1"/>
    <property type="molecule type" value="Genomic_DNA"/>
</dbReference>
<gene>
    <name evidence="4" type="ORF">P1P91_06215</name>
</gene>
<feature type="region of interest" description="Disordered" evidence="1">
    <location>
        <begin position="107"/>
        <end position="127"/>
    </location>
</feature>
<evidence type="ECO:0000256" key="2">
    <source>
        <dbReference type="SAM" id="SignalP"/>
    </source>
</evidence>
<name>A0ABY9Z3P5_9GAMM</name>
<feature type="chain" id="PRO_5047352707" description="DUF7282 domain-containing protein" evidence="2">
    <location>
        <begin position="26"/>
        <end position="137"/>
    </location>
</feature>
<evidence type="ECO:0000259" key="3">
    <source>
        <dbReference type="Pfam" id="PF23951"/>
    </source>
</evidence>
<keyword evidence="2" id="KW-0732">Signal</keyword>
<reference evidence="4 5" key="1">
    <citation type="submission" date="2023-03" db="EMBL/GenBank/DDBJ databases">
        <title>Halomonas sp. nov., isolated from Korean tranditional fermented seafood 'Jeotgal'.</title>
        <authorList>
            <person name="Kim B."/>
            <person name="Shin N.-R."/>
        </authorList>
    </citation>
    <scope>NUCLEOTIDE SEQUENCE [LARGE SCALE GENOMIC DNA]</scope>
    <source>
        <strain evidence="4 5">SG2L-4</strain>
    </source>
</reference>
<protein>
    <recommendedName>
        <fullName evidence="3">DUF7282 domain-containing protein</fullName>
    </recommendedName>
</protein>
<dbReference type="Proteomes" id="UP001301869">
    <property type="component" value="Chromosome"/>
</dbReference>